<dbReference type="Pfam" id="PF10011">
    <property type="entry name" value="DUF2254"/>
    <property type="match status" value="1"/>
</dbReference>
<gene>
    <name evidence="2" type="ORF">D4A92_13010</name>
</gene>
<evidence type="ECO:0000313" key="2">
    <source>
        <dbReference type="EMBL" id="QRF52287.1"/>
    </source>
</evidence>
<keyword evidence="1" id="KW-0812">Transmembrane</keyword>
<organism evidence="2 3">
    <name type="scientific">Rhizobium rosettiformans</name>
    <dbReference type="NCBI Taxonomy" id="1368430"/>
    <lineage>
        <taxon>Bacteria</taxon>
        <taxon>Pseudomonadati</taxon>
        <taxon>Pseudomonadota</taxon>
        <taxon>Alphaproteobacteria</taxon>
        <taxon>Hyphomicrobiales</taxon>
        <taxon>Rhizobiaceae</taxon>
        <taxon>Rhizobium/Agrobacterium group</taxon>
        <taxon>Rhizobium</taxon>
    </lineage>
</organism>
<evidence type="ECO:0000256" key="1">
    <source>
        <dbReference type="SAM" id="Phobius"/>
    </source>
</evidence>
<keyword evidence="1" id="KW-0472">Membrane</keyword>
<feature type="transmembrane region" description="Helical" evidence="1">
    <location>
        <begin position="139"/>
        <end position="159"/>
    </location>
</feature>
<protein>
    <submittedName>
        <fullName evidence="2">DUF2254 domain-containing protein</fullName>
    </submittedName>
</protein>
<feature type="transmembrane region" description="Helical" evidence="1">
    <location>
        <begin position="61"/>
        <end position="87"/>
    </location>
</feature>
<keyword evidence="1" id="KW-1133">Transmembrane helix</keyword>
<feature type="transmembrane region" description="Helical" evidence="1">
    <location>
        <begin position="108"/>
        <end position="127"/>
    </location>
</feature>
<dbReference type="EMBL" id="CP032405">
    <property type="protein sequence ID" value="QRF52287.1"/>
    <property type="molecule type" value="Genomic_DNA"/>
</dbReference>
<accession>A0ABX7EVC5</accession>
<evidence type="ECO:0000313" key="3">
    <source>
        <dbReference type="Proteomes" id="UP000596351"/>
    </source>
</evidence>
<proteinExistence type="predicted"/>
<feature type="transmembrane region" description="Helical" evidence="1">
    <location>
        <begin position="15"/>
        <end position="41"/>
    </location>
</feature>
<name>A0ABX7EVC5_9HYPH</name>
<reference evidence="2 3" key="1">
    <citation type="submission" date="2018-09" db="EMBL/GenBank/DDBJ databases">
        <title>Rhizobium sp. MAE2-X.</title>
        <authorList>
            <person name="Lee Y."/>
            <person name="Jeon C.O."/>
        </authorList>
    </citation>
    <scope>NUCLEOTIDE SEQUENCE [LARGE SCALE GENOMIC DNA]</scope>
    <source>
        <strain evidence="2 3">MAE2-X</strain>
    </source>
</reference>
<dbReference type="RefSeq" id="WP_203013808.1">
    <property type="nucleotide sequence ID" value="NZ_CP032405.1"/>
</dbReference>
<dbReference type="InterPro" id="IPR018723">
    <property type="entry name" value="DUF2254_membrane"/>
</dbReference>
<sequence>MDKARNLFDIVRSQLWLLPLIFSGLAALLAILLISYGHLLGPDVVRGAWWLYSGEAETARQLLSSLLSGLMTMTSLVISVTFVILTLAANQLGPRLISHFMADRQIQVVLGLFIGTILYLILVLRTISDTLGADGVPHLAISAGSLLTVICLMALLFYIHKVARLIIADNMIHALHRDLISTVGEVLPATPPSHGEDVARFAGIGEPVALGKVGHVQVIDYGALTRIAAEKDLRIDVAVRAGQYLLSQGDHFTIFSGAGGDGTDIDDETIAALRGCFTIGLQNTTAQDLEYSIRQLTEIAVRALSPGINDPFTAVAVVDRLAASFEAVQQRPLPYRQYHDDDGILRLIVNRSDYRHMLNTGFRSIRQAGADQPLVLMRIAARLADLAHSVRSPDQADALREQLAALEETVEKCHSIEHDQASMQTYLSETKTVLAAVGTEPASQPA</sequence>
<dbReference type="Proteomes" id="UP000596351">
    <property type="component" value="Chromosome"/>
</dbReference>
<keyword evidence="3" id="KW-1185">Reference proteome</keyword>